<dbReference type="InterPro" id="IPR046281">
    <property type="entry name" value="DUF6318"/>
</dbReference>
<reference evidence="2 3" key="1">
    <citation type="submission" date="2017-11" db="EMBL/GenBank/DDBJ databases">
        <title>Genomic Encyclopedia of Archaeal and Bacterial Type Strains, Phase II (KMG-II): From Individual Species to Whole Genera.</title>
        <authorList>
            <person name="Goeker M."/>
        </authorList>
    </citation>
    <scope>NUCLEOTIDE SEQUENCE [LARGE SCALE GENOMIC DNA]</scope>
    <source>
        <strain evidence="2 3">DSM 27763</strain>
    </source>
</reference>
<sequence length="138" mass="15532">MPAAAQEQTAEGAAAFVKYWYRLQAHAATTGDTSGLTRASLKNCDPCSLLVDRLNEIYAAGGYYESFPWRPQIVGAKPERKYFVVLTEVSTDSYKFRESSSEPVITVKPKTRHHLFRLRFGTNGWRMLLIANQTRPSA</sequence>
<evidence type="ECO:0000259" key="1">
    <source>
        <dbReference type="Pfam" id="PF19843"/>
    </source>
</evidence>
<dbReference type="AlphaFoldDB" id="A0A2M9B774"/>
<dbReference type="EMBL" id="PGEZ01000002">
    <property type="protein sequence ID" value="PJJ53778.1"/>
    <property type="molecule type" value="Genomic_DNA"/>
</dbReference>
<keyword evidence="3" id="KW-1185">Reference proteome</keyword>
<feature type="domain" description="DUF6318" evidence="1">
    <location>
        <begin position="1"/>
        <end position="127"/>
    </location>
</feature>
<organism evidence="2 3">
    <name type="scientific">Mumia flava</name>
    <dbReference type="NCBI Taxonomy" id="1348852"/>
    <lineage>
        <taxon>Bacteria</taxon>
        <taxon>Bacillati</taxon>
        <taxon>Actinomycetota</taxon>
        <taxon>Actinomycetes</taxon>
        <taxon>Propionibacteriales</taxon>
        <taxon>Nocardioidaceae</taxon>
        <taxon>Mumia</taxon>
    </lineage>
</organism>
<proteinExistence type="predicted"/>
<dbReference type="Proteomes" id="UP000230842">
    <property type="component" value="Unassembled WGS sequence"/>
</dbReference>
<gene>
    <name evidence="2" type="ORF">CLV56_3273</name>
</gene>
<name>A0A2M9B774_9ACTN</name>
<accession>A0A2M9B774</accession>
<protein>
    <recommendedName>
        <fullName evidence="1">DUF6318 domain-containing protein</fullName>
    </recommendedName>
</protein>
<evidence type="ECO:0000313" key="3">
    <source>
        <dbReference type="Proteomes" id="UP000230842"/>
    </source>
</evidence>
<evidence type="ECO:0000313" key="2">
    <source>
        <dbReference type="EMBL" id="PJJ53778.1"/>
    </source>
</evidence>
<comment type="caution">
    <text evidence="2">The sequence shown here is derived from an EMBL/GenBank/DDBJ whole genome shotgun (WGS) entry which is preliminary data.</text>
</comment>
<dbReference type="Pfam" id="PF19843">
    <property type="entry name" value="DUF6318"/>
    <property type="match status" value="1"/>
</dbReference>